<dbReference type="InterPro" id="IPR023214">
    <property type="entry name" value="HAD_sf"/>
</dbReference>
<dbReference type="SUPFAM" id="SSF56784">
    <property type="entry name" value="HAD-like"/>
    <property type="match status" value="1"/>
</dbReference>
<comment type="caution">
    <text evidence="1">The sequence shown here is derived from an EMBL/GenBank/DDBJ whole genome shotgun (WGS) entry which is preliminary data.</text>
</comment>
<dbReference type="AlphaFoldDB" id="A0A099I314"/>
<proteinExistence type="predicted"/>
<reference evidence="1 2" key="1">
    <citation type="submission" date="2014-08" db="EMBL/GenBank/DDBJ databases">
        <title>Clostridium innocuum, an unnegligible vancomycin-resistant pathogen causing extra-intestinal infections.</title>
        <authorList>
            <person name="Feng Y."/>
            <person name="Chiu C.-H."/>
        </authorList>
    </citation>
    <scope>NUCLEOTIDE SEQUENCE [LARGE SCALE GENOMIC DNA]</scope>
    <source>
        <strain evidence="1 2">AN88</strain>
    </source>
</reference>
<dbReference type="Pfam" id="PF08282">
    <property type="entry name" value="Hydrolase_3"/>
    <property type="match status" value="1"/>
</dbReference>
<protein>
    <submittedName>
        <fullName evidence="1">Haloacid dehalogenase</fullName>
    </submittedName>
</protein>
<dbReference type="GO" id="GO:0016791">
    <property type="term" value="F:phosphatase activity"/>
    <property type="evidence" value="ECO:0007669"/>
    <property type="project" value="TreeGrafter"/>
</dbReference>
<dbReference type="PANTHER" id="PTHR10000:SF25">
    <property type="entry name" value="PHOSPHATASE YKRA-RELATED"/>
    <property type="match status" value="1"/>
</dbReference>
<dbReference type="PANTHER" id="PTHR10000">
    <property type="entry name" value="PHOSPHOSERINE PHOSPHATASE"/>
    <property type="match status" value="1"/>
</dbReference>
<dbReference type="Gene3D" id="3.30.1240.10">
    <property type="match status" value="1"/>
</dbReference>
<gene>
    <name evidence="1" type="ORF">CIAN88_17715</name>
</gene>
<dbReference type="NCBIfam" id="TIGR01484">
    <property type="entry name" value="HAD-SF-IIB"/>
    <property type="match status" value="1"/>
</dbReference>
<name>A0A099I314_CLOIN</name>
<dbReference type="GO" id="GO:0005829">
    <property type="term" value="C:cytosol"/>
    <property type="evidence" value="ECO:0007669"/>
    <property type="project" value="TreeGrafter"/>
</dbReference>
<dbReference type="RefSeq" id="WP_044907113.1">
    <property type="nucleotide sequence ID" value="NZ_JAQCQO010000016.1"/>
</dbReference>
<dbReference type="Gene3D" id="3.40.50.1000">
    <property type="entry name" value="HAD superfamily/HAD-like"/>
    <property type="match status" value="1"/>
</dbReference>
<organism evidence="1 2">
    <name type="scientific">Clostridium innocuum</name>
    <dbReference type="NCBI Taxonomy" id="1522"/>
    <lineage>
        <taxon>Bacteria</taxon>
        <taxon>Bacillati</taxon>
        <taxon>Bacillota</taxon>
        <taxon>Clostridia</taxon>
        <taxon>Eubacteriales</taxon>
        <taxon>Clostridiaceae</taxon>
        <taxon>Clostridium</taxon>
    </lineage>
</organism>
<dbReference type="InterPro" id="IPR006379">
    <property type="entry name" value="HAD-SF_hydro_IIB"/>
</dbReference>
<accession>A0A099I314</accession>
<dbReference type="InterPro" id="IPR036412">
    <property type="entry name" value="HAD-like_sf"/>
</dbReference>
<dbReference type="EMBL" id="JQIF01000092">
    <property type="protein sequence ID" value="KGJ51941.1"/>
    <property type="molecule type" value="Genomic_DNA"/>
</dbReference>
<sequence length="259" mass="29397">MKINAVFFDIDGTFFDHVSGMVLPETLTAVKKLRENGYKVCLCSGRAKEMAEQLGVLQMTAWDGYVGGAGVSVYNERMELISEHAFTREQTARIFELGRQYDICIQSHGTYEFMTKPLNPYARQTFAEFHCEVPEVRDWHDEPLVAISAYEKKGFDWSMFDDIEGIELQHPNDTCVDFMQCGINKATGIRELMDFWGFPHDSYMAFGDSLNDMEMIQEAAYGIVMGNGKDALKPYADLVIGPSSEAVIYQTLKELHMID</sequence>
<dbReference type="Proteomes" id="UP000030008">
    <property type="component" value="Unassembled WGS sequence"/>
</dbReference>
<evidence type="ECO:0000313" key="1">
    <source>
        <dbReference type="EMBL" id="KGJ51941.1"/>
    </source>
</evidence>
<dbReference type="GO" id="GO:0000287">
    <property type="term" value="F:magnesium ion binding"/>
    <property type="evidence" value="ECO:0007669"/>
    <property type="project" value="TreeGrafter"/>
</dbReference>
<dbReference type="PROSITE" id="PS01229">
    <property type="entry name" value="COF_2"/>
    <property type="match status" value="1"/>
</dbReference>
<evidence type="ECO:0000313" key="2">
    <source>
        <dbReference type="Proteomes" id="UP000030008"/>
    </source>
</evidence>